<dbReference type="GO" id="GO:0004984">
    <property type="term" value="F:olfactory receptor activity"/>
    <property type="evidence" value="ECO:0007669"/>
    <property type="project" value="TreeGrafter"/>
</dbReference>
<feature type="transmembrane region" description="Helical" evidence="5">
    <location>
        <begin position="802"/>
        <end position="820"/>
    </location>
</feature>
<feature type="transmembrane region" description="Helical" evidence="5">
    <location>
        <begin position="419"/>
        <end position="436"/>
    </location>
</feature>
<dbReference type="PRINTS" id="PR00237">
    <property type="entry name" value="GPCRRHODOPSN"/>
</dbReference>
<dbReference type="InterPro" id="IPR052921">
    <property type="entry name" value="GPCR1_Superfamily_Member"/>
</dbReference>
<dbReference type="GeneTree" id="ENSGT00940000161337"/>
<feature type="transmembrane region" description="Helical" evidence="5">
    <location>
        <begin position="728"/>
        <end position="752"/>
    </location>
</feature>
<feature type="transmembrane region" description="Helical" evidence="5">
    <location>
        <begin position="456"/>
        <end position="476"/>
    </location>
</feature>
<dbReference type="GO" id="GO:0016020">
    <property type="term" value="C:membrane"/>
    <property type="evidence" value="ECO:0007669"/>
    <property type="project" value="UniProtKB-SubCell"/>
</dbReference>
<feature type="transmembrane region" description="Helical" evidence="5">
    <location>
        <begin position="764"/>
        <end position="782"/>
    </location>
</feature>
<accession>A0A087YFN3</accession>
<dbReference type="PANTHER" id="PTHR26451">
    <property type="entry name" value="G_PROTEIN_RECEP_F1_2 DOMAIN-CONTAINING PROTEIN"/>
    <property type="match status" value="1"/>
</dbReference>
<feature type="domain" description="G-protein coupled receptors family 1 profile" evidence="6">
    <location>
        <begin position="256"/>
        <end position="510"/>
    </location>
</feature>
<feature type="transmembrane region" description="Helical" evidence="5">
    <location>
        <begin position="306"/>
        <end position="325"/>
    </location>
</feature>
<feature type="transmembrane region" description="Helical" evidence="5">
    <location>
        <begin position="173"/>
        <end position="193"/>
    </location>
</feature>
<reference evidence="8" key="1">
    <citation type="submission" date="2013-10" db="EMBL/GenBank/DDBJ databases">
        <authorList>
            <person name="Schartl M."/>
            <person name="Warren W."/>
        </authorList>
    </citation>
    <scope>NUCLEOTIDE SEQUENCE [LARGE SCALE GENOMIC DNA]</scope>
    <source>
        <strain evidence="8">female</strain>
    </source>
</reference>
<dbReference type="PROSITE" id="PS50262">
    <property type="entry name" value="G_PROTEIN_RECEP_F1_2"/>
    <property type="match status" value="3"/>
</dbReference>
<dbReference type="EMBL" id="AYCK01013074">
    <property type="status" value="NOT_ANNOTATED_CDS"/>
    <property type="molecule type" value="Genomic_DNA"/>
</dbReference>
<dbReference type="GO" id="GO:0004930">
    <property type="term" value="F:G protein-coupled receptor activity"/>
    <property type="evidence" value="ECO:0007669"/>
    <property type="project" value="InterPro"/>
</dbReference>
<evidence type="ECO:0000256" key="3">
    <source>
        <dbReference type="ARBA" id="ARBA00022989"/>
    </source>
</evidence>
<feature type="transmembrane region" description="Helical" evidence="5">
    <location>
        <begin position="488"/>
        <end position="512"/>
    </location>
</feature>
<feature type="transmembrane region" description="Helical" evidence="5">
    <location>
        <begin position="670"/>
        <end position="694"/>
    </location>
</feature>
<dbReference type="STRING" id="48698.ENSPFOP00000016836"/>
<dbReference type="PANTHER" id="PTHR26451:SF974">
    <property type="entry name" value="ODORANT RECEPTOR"/>
    <property type="match status" value="1"/>
</dbReference>
<dbReference type="SUPFAM" id="SSF81321">
    <property type="entry name" value="Family A G protein-coupled receptor-like"/>
    <property type="match status" value="3"/>
</dbReference>
<dbReference type="InterPro" id="IPR017452">
    <property type="entry name" value="GPCR_Rhodpsn_7TM"/>
</dbReference>
<evidence type="ECO:0000256" key="4">
    <source>
        <dbReference type="ARBA" id="ARBA00023136"/>
    </source>
</evidence>
<sequence>MVINDIIMLAMMILLQVLSYILFTLNVSFCIVMLMLAVSTGLNNPLTLAAMALECYLAICFPLRHPQICTVRKTYIVITMIWVLSLLTILPDLFIIIATRPAEYFHSSAFCLWANVFTDPILAKKKDVTNILFLVIVWLILFYAYFKILFAAQAASVNAKKARNTVLLHGFQLLLCMLSYIHSISIQGLSILFPKDTLAIRYVISLLIQVMPRLISPMVYGIRDKMFRQYLIRYWLPLNSNVYPENVQYWYSLQTVLCCEIVVFFNYNCLLGSVFNTNSRYILYIHLVINDIILLAMMILLQVLSYILFTLNVSFCIVMLMLAVSTGLNNPLTLAAMALECYLAICFPLRHPQICTVRKTYIVITMIWVLRYFLLILCAGLNLLKQMNCTLLHDIYLKNMLLQLVLCVIGTYDTIYHVYVCFFKVTVWLVLFYAYFRILFTAQAASTNAKKARNTVLLHGFQLLLCMLSYVHSIMIEGIIKFFPGDALIIRFVISLLIQVTPRLISPIVYGIRDKLFREYLKRYFLLSNKRIALKYNMPNIFPKNQKGDTFTMALVKNLIVVLVWLVLTYINCTLAATFFRHQIFYEDPRYILFIHMVINDGIQLTVTVTLFILSYIFYKINVSLCCFFILVAVFTTRNTPVSLAGMAIERYIAICKPLRYSQICTVRRTYAVIGLIWFICVAPDITDLFVSLATEPLSFFQYNSVFCLRENVFKDPILAQKRKAFDIIYFSCVFLTLVFTYLKILFAARALSTAEPSAQKARNTILLHGVQLAMCLLSYISPSVEIVLHIIFPGRSIEIRFANYLIVYILPRFLSPIIYGARDKKFKNKTVRILRGMFNPL</sequence>
<feature type="transmembrane region" description="Helical" evidence="5">
    <location>
        <begin position="131"/>
        <end position="152"/>
    </location>
</feature>
<organism evidence="7 8">
    <name type="scientific">Poecilia formosa</name>
    <name type="common">Amazon molly</name>
    <name type="synonym">Limia formosa</name>
    <dbReference type="NCBI Taxonomy" id="48698"/>
    <lineage>
        <taxon>Eukaryota</taxon>
        <taxon>Metazoa</taxon>
        <taxon>Chordata</taxon>
        <taxon>Craniata</taxon>
        <taxon>Vertebrata</taxon>
        <taxon>Euteleostomi</taxon>
        <taxon>Actinopterygii</taxon>
        <taxon>Neopterygii</taxon>
        <taxon>Teleostei</taxon>
        <taxon>Neoteleostei</taxon>
        <taxon>Acanthomorphata</taxon>
        <taxon>Ovalentaria</taxon>
        <taxon>Atherinomorphae</taxon>
        <taxon>Cyprinodontiformes</taxon>
        <taxon>Poeciliidae</taxon>
        <taxon>Poeciliinae</taxon>
        <taxon>Poecilia</taxon>
    </lineage>
</organism>
<evidence type="ECO:0000256" key="5">
    <source>
        <dbReference type="SAM" id="Phobius"/>
    </source>
</evidence>
<name>A0A087YFN3_POEFO</name>
<feature type="transmembrane region" description="Helical" evidence="5">
    <location>
        <begin position="361"/>
        <end position="383"/>
    </location>
</feature>
<evidence type="ECO:0000313" key="7">
    <source>
        <dbReference type="Ensembl" id="ENSPFOP00000016836.2"/>
    </source>
</evidence>
<keyword evidence="2 5" id="KW-0812">Transmembrane</keyword>
<dbReference type="AlphaFoldDB" id="A0A087YFN3"/>
<feature type="transmembrane region" description="Helical" evidence="5">
    <location>
        <begin position="559"/>
        <end position="580"/>
    </location>
</feature>
<feature type="domain" description="G-protein coupled receptors family 1 profile" evidence="6">
    <location>
        <begin position="571"/>
        <end position="820"/>
    </location>
</feature>
<feature type="transmembrane region" description="Helical" evidence="5">
    <location>
        <begin position="249"/>
        <end position="275"/>
    </location>
</feature>
<feature type="transmembrane region" description="Helical" evidence="5">
    <location>
        <begin position="621"/>
        <end position="649"/>
    </location>
</feature>
<dbReference type="Proteomes" id="UP000028760">
    <property type="component" value="Unassembled WGS sequence"/>
</dbReference>
<keyword evidence="4 5" id="KW-0472">Membrane</keyword>
<comment type="subcellular location">
    <subcellularLocation>
        <location evidence="1">Membrane</location>
    </subcellularLocation>
</comment>
<feature type="transmembrane region" description="Helical" evidence="5">
    <location>
        <begin position="44"/>
        <end position="63"/>
    </location>
</feature>
<keyword evidence="8" id="KW-1185">Reference proteome</keyword>
<evidence type="ECO:0000256" key="2">
    <source>
        <dbReference type="ARBA" id="ARBA00022692"/>
    </source>
</evidence>
<dbReference type="eggNOG" id="ENOG502SHZW">
    <property type="taxonomic scope" value="Eukaryota"/>
</dbReference>
<reference evidence="7" key="3">
    <citation type="submission" date="2025-09" db="UniProtKB">
        <authorList>
            <consortium name="Ensembl"/>
        </authorList>
    </citation>
    <scope>IDENTIFICATION</scope>
</reference>
<feature type="transmembrane region" description="Helical" evidence="5">
    <location>
        <begin position="12"/>
        <end position="38"/>
    </location>
</feature>
<dbReference type="GO" id="GO:0005549">
    <property type="term" value="F:odorant binding"/>
    <property type="evidence" value="ECO:0007669"/>
    <property type="project" value="TreeGrafter"/>
</dbReference>
<feature type="domain" description="G-protein coupled receptors family 1 profile" evidence="6">
    <location>
        <begin position="1"/>
        <end position="220"/>
    </location>
</feature>
<evidence type="ECO:0000259" key="6">
    <source>
        <dbReference type="PROSITE" id="PS50262"/>
    </source>
</evidence>
<protein>
    <submittedName>
        <fullName evidence="7">Odorant receptor, family 90, subfamily A, member 1</fullName>
    </submittedName>
</protein>
<evidence type="ECO:0000256" key="1">
    <source>
        <dbReference type="ARBA" id="ARBA00004370"/>
    </source>
</evidence>
<feature type="transmembrane region" description="Helical" evidence="5">
    <location>
        <begin position="75"/>
        <end position="98"/>
    </location>
</feature>
<feature type="transmembrane region" description="Helical" evidence="5">
    <location>
        <begin position="281"/>
        <end position="301"/>
    </location>
</feature>
<proteinExistence type="predicted"/>
<evidence type="ECO:0000313" key="8">
    <source>
        <dbReference type="Proteomes" id="UP000028760"/>
    </source>
</evidence>
<dbReference type="Ensembl" id="ENSPFOT00000016858.2">
    <property type="protein sequence ID" value="ENSPFOP00000016836.2"/>
    <property type="gene ID" value="ENSPFOG00000016771.2"/>
</dbReference>
<keyword evidence="3 5" id="KW-1133">Transmembrane helix</keyword>
<dbReference type="Pfam" id="PF00001">
    <property type="entry name" value="7tm_1"/>
    <property type="match status" value="3"/>
</dbReference>
<dbReference type="Gene3D" id="1.20.1070.10">
    <property type="entry name" value="Rhodopsin 7-helix transmembrane proteins"/>
    <property type="match status" value="3"/>
</dbReference>
<dbReference type="CDD" id="cd00637">
    <property type="entry name" value="7tm_classA_rhodopsin-like"/>
    <property type="match status" value="3"/>
</dbReference>
<reference evidence="7" key="2">
    <citation type="submission" date="2025-08" db="UniProtKB">
        <authorList>
            <consortium name="Ensembl"/>
        </authorList>
    </citation>
    <scope>IDENTIFICATION</scope>
</reference>
<dbReference type="InterPro" id="IPR000276">
    <property type="entry name" value="GPCR_Rhodpsn"/>
</dbReference>